<feature type="transmembrane region" description="Helical" evidence="11">
    <location>
        <begin position="141"/>
        <end position="167"/>
    </location>
</feature>
<dbReference type="InterPro" id="IPR017452">
    <property type="entry name" value="GPCR_Rhodpsn_7TM"/>
</dbReference>
<evidence type="ECO:0000256" key="3">
    <source>
        <dbReference type="ARBA" id="ARBA00022692"/>
    </source>
</evidence>
<organism evidence="13 14">
    <name type="scientific">Ranitomeya imitator</name>
    <name type="common">mimic poison frog</name>
    <dbReference type="NCBI Taxonomy" id="111125"/>
    <lineage>
        <taxon>Eukaryota</taxon>
        <taxon>Metazoa</taxon>
        <taxon>Chordata</taxon>
        <taxon>Craniata</taxon>
        <taxon>Vertebrata</taxon>
        <taxon>Euteleostomi</taxon>
        <taxon>Amphibia</taxon>
        <taxon>Batrachia</taxon>
        <taxon>Anura</taxon>
        <taxon>Neobatrachia</taxon>
        <taxon>Hyloidea</taxon>
        <taxon>Dendrobatidae</taxon>
        <taxon>Dendrobatinae</taxon>
        <taxon>Ranitomeya</taxon>
    </lineage>
</organism>
<keyword evidence="2 11" id="KW-1003">Cell membrane</keyword>
<evidence type="ECO:0000256" key="4">
    <source>
        <dbReference type="ARBA" id="ARBA00022725"/>
    </source>
</evidence>
<feature type="domain" description="G-protein coupled receptors family 1 profile" evidence="12">
    <location>
        <begin position="41"/>
        <end position="288"/>
    </location>
</feature>
<dbReference type="Gene3D" id="1.20.1070.10">
    <property type="entry name" value="Rhodopsin 7-helix transmembrane proteins"/>
    <property type="match status" value="1"/>
</dbReference>
<dbReference type="PRINTS" id="PR00245">
    <property type="entry name" value="OLFACTORYR"/>
</dbReference>
<keyword evidence="11" id="KW-0716">Sensory transduction</keyword>
<comment type="subcellular location">
    <subcellularLocation>
        <location evidence="1 11">Cell membrane</location>
        <topology evidence="1 11">Multi-pass membrane protein</topology>
    </subcellularLocation>
</comment>
<evidence type="ECO:0000256" key="6">
    <source>
        <dbReference type="ARBA" id="ARBA00023040"/>
    </source>
</evidence>
<name>A0ABN9M9T6_9NEOB</name>
<gene>
    <name evidence="13" type="ORF">RIMI_LOCUS18385891</name>
</gene>
<comment type="similarity">
    <text evidence="10">Belongs to the G-protein coupled receptor 1 family.</text>
</comment>
<evidence type="ECO:0000256" key="1">
    <source>
        <dbReference type="ARBA" id="ARBA00004651"/>
    </source>
</evidence>
<dbReference type="EMBL" id="CAUEEQ010055910">
    <property type="protein sequence ID" value="CAJ0962801.1"/>
    <property type="molecule type" value="Genomic_DNA"/>
</dbReference>
<dbReference type="PROSITE" id="PS50262">
    <property type="entry name" value="G_PROTEIN_RECEP_F1_2"/>
    <property type="match status" value="1"/>
</dbReference>
<dbReference type="InterPro" id="IPR000725">
    <property type="entry name" value="Olfact_rcpt"/>
</dbReference>
<comment type="caution">
    <text evidence="13">The sequence shown here is derived from an EMBL/GenBank/DDBJ whole genome shotgun (WGS) entry which is preliminary data.</text>
</comment>
<evidence type="ECO:0000256" key="2">
    <source>
        <dbReference type="ARBA" id="ARBA00022475"/>
    </source>
</evidence>
<evidence type="ECO:0000256" key="10">
    <source>
        <dbReference type="RuleBase" id="RU000688"/>
    </source>
</evidence>
<feature type="transmembrane region" description="Helical" evidence="11">
    <location>
        <begin position="271"/>
        <end position="290"/>
    </location>
</feature>
<feature type="transmembrane region" description="Helical" evidence="11">
    <location>
        <begin position="196"/>
        <end position="220"/>
    </location>
</feature>
<evidence type="ECO:0000259" key="12">
    <source>
        <dbReference type="PROSITE" id="PS50262"/>
    </source>
</evidence>
<evidence type="ECO:0000256" key="5">
    <source>
        <dbReference type="ARBA" id="ARBA00022989"/>
    </source>
</evidence>
<dbReference type="PANTHER" id="PTHR26452">
    <property type="entry name" value="OLFACTORY RECEPTOR"/>
    <property type="match status" value="1"/>
</dbReference>
<dbReference type="Pfam" id="PF13853">
    <property type="entry name" value="7tm_4"/>
    <property type="match status" value="1"/>
</dbReference>
<feature type="transmembrane region" description="Helical" evidence="11">
    <location>
        <begin position="27"/>
        <end position="48"/>
    </location>
</feature>
<feature type="transmembrane region" description="Helical" evidence="11">
    <location>
        <begin position="98"/>
        <end position="120"/>
    </location>
</feature>
<evidence type="ECO:0000256" key="7">
    <source>
        <dbReference type="ARBA" id="ARBA00023136"/>
    </source>
</evidence>
<evidence type="ECO:0000313" key="13">
    <source>
        <dbReference type="EMBL" id="CAJ0962801.1"/>
    </source>
</evidence>
<keyword evidence="4 11" id="KW-0552">Olfaction</keyword>
<keyword evidence="8 10" id="KW-0675">Receptor</keyword>
<dbReference type="PROSITE" id="PS00237">
    <property type="entry name" value="G_PROTEIN_RECEP_F1_1"/>
    <property type="match status" value="1"/>
</dbReference>
<dbReference type="InterPro" id="IPR000276">
    <property type="entry name" value="GPCR_Rhodpsn"/>
</dbReference>
<accession>A0ABN9M9T6</accession>
<dbReference type="PRINTS" id="PR00237">
    <property type="entry name" value="GPCRRHODOPSN"/>
</dbReference>
<proteinExistence type="inferred from homology"/>
<keyword evidence="6 10" id="KW-0297">G-protein coupled receptor</keyword>
<dbReference type="Proteomes" id="UP001176940">
    <property type="component" value="Unassembled WGS sequence"/>
</dbReference>
<dbReference type="InterPro" id="IPR050516">
    <property type="entry name" value="Olfactory_GPCR"/>
</dbReference>
<protein>
    <recommendedName>
        <fullName evidence="11">Olfactory receptor</fullName>
    </recommendedName>
</protein>
<evidence type="ECO:0000313" key="14">
    <source>
        <dbReference type="Proteomes" id="UP001176940"/>
    </source>
</evidence>
<evidence type="ECO:0000256" key="11">
    <source>
        <dbReference type="RuleBase" id="RU363047"/>
    </source>
</evidence>
<feature type="transmembrane region" description="Helical" evidence="11">
    <location>
        <begin position="241"/>
        <end position="259"/>
    </location>
</feature>
<sequence length="323" mass="36888">MNGRNNATITELILLGFSNDVKINICLFLSFSIIYAVTIFGNGLLMYVVFINPHLRTPMYFFLVNLSFVDLCNSSSAVPKLLIDLLSTYRNISLTACLFQFKAIVFIGTTECNLLAVMAYDRYVAICRPLHYPVVMRWSVCYQLTAFVWFFSFTTSVMPSFALPLLLCYPNQVNHFMCEILALLKVSCDDTRIKEIVIFSLSLITIFPPFVFIVTSYICIIRSILKIQSAQRSKAFSTCSSHILVVALYFGTGIITYFGKSDKDSENREKYASVFYVVITPMLNPLIYSINNREVKRTKVLMKKNLIAKEVNPNDPIHHFQVF</sequence>
<reference evidence="13" key="1">
    <citation type="submission" date="2023-07" db="EMBL/GenBank/DDBJ databases">
        <authorList>
            <person name="Stuckert A."/>
        </authorList>
    </citation>
    <scope>NUCLEOTIDE SEQUENCE</scope>
</reference>
<keyword evidence="5 11" id="KW-1133">Transmembrane helix</keyword>
<keyword evidence="7 11" id="KW-0472">Membrane</keyword>
<keyword evidence="3 10" id="KW-0812">Transmembrane</keyword>
<keyword evidence="14" id="KW-1185">Reference proteome</keyword>
<dbReference type="SUPFAM" id="SSF81321">
    <property type="entry name" value="Family A G protein-coupled receptor-like"/>
    <property type="match status" value="1"/>
</dbReference>
<evidence type="ECO:0000256" key="9">
    <source>
        <dbReference type="ARBA" id="ARBA00023224"/>
    </source>
</evidence>
<keyword evidence="9 10" id="KW-0807">Transducer</keyword>
<evidence type="ECO:0000256" key="8">
    <source>
        <dbReference type="ARBA" id="ARBA00023170"/>
    </source>
</evidence>